<dbReference type="RefSeq" id="XP_037142368.1">
    <property type="nucleotide sequence ID" value="XM_037286473.1"/>
</dbReference>
<evidence type="ECO:0000313" key="4">
    <source>
        <dbReference type="Proteomes" id="UP000509704"/>
    </source>
</evidence>
<dbReference type="AlphaFoldDB" id="A0A7H9AW68"/>
<evidence type="ECO:0000259" key="2">
    <source>
        <dbReference type="PROSITE" id="PS51140"/>
    </source>
</evidence>
<dbReference type="EMBL" id="CP058604">
    <property type="protein sequence ID" value="QLG70640.1"/>
    <property type="molecule type" value="Genomic_DNA"/>
</dbReference>
<feature type="domain" description="CUE" evidence="2">
    <location>
        <begin position="87"/>
        <end position="130"/>
    </location>
</feature>
<dbReference type="GO" id="GO:0043130">
    <property type="term" value="F:ubiquitin binding"/>
    <property type="evidence" value="ECO:0007669"/>
    <property type="project" value="InterPro"/>
</dbReference>
<dbReference type="GO" id="GO:0031624">
    <property type="term" value="F:ubiquitin conjugating enzyme binding"/>
    <property type="evidence" value="ECO:0007669"/>
    <property type="project" value="TreeGrafter"/>
</dbReference>
<feature type="compositionally biased region" description="Basic and acidic residues" evidence="1">
    <location>
        <begin position="196"/>
        <end position="206"/>
    </location>
</feature>
<feature type="region of interest" description="Disordered" evidence="1">
    <location>
        <begin position="294"/>
        <end position="313"/>
    </location>
</feature>
<dbReference type="Proteomes" id="UP000509704">
    <property type="component" value="Chromosome 1"/>
</dbReference>
<dbReference type="InterPro" id="IPR003892">
    <property type="entry name" value="CUE"/>
</dbReference>
<dbReference type="SMART" id="SM00546">
    <property type="entry name" value="CUE"/>
    <property type="match status" value="1"/>
</dbReference>
<protein>
    <recommendedName>
        <fullName evidence="2">CUE domain-containing protein</fullName>
    </recommendedName>
</protein>
<dbReference type="GeneID" id="59234276"/>
<dbReference type="PANTHER" id="PTHR16461:SF5">
    <property type="entry name" value="TOLL-INTERACTING PROTEIN"/>
    <property type="match status" value="1"/>
</dbReference>
<name>A0A7H9AW68_ZYGMR</name>
<sequence length="427" mass="48451">MSAEEAEALSTTDIDSAPDIKEDSPKKPEGVIETAKTDDSEQENPPAIEKEIDETKKGPEDERPEEATPPLPARKKTNDILEAKAPEENPILTQLKEAFPNVEEKYVKAVIIASQGALDPAFSALLFLSDPESGADIELPSQPVVHKAPDLPQRRKQTQLEQDELLARQLDEQFNKNRHSQRVIQSRRQVNAAGREAGEARRERIRERHRRNQQPLSPEEQRELYGEDEDSWAQFMEKELPELKEKANRSIQETATKLNGWISGFRRNIVGDYAEPGNSNERDYYDDEAYEQKISEKNNDYTNSYAPKKPERRRFNSFGAQVGEESLENHGITLHNDDSDAEYDEEDDVPPQLPSKNSEDGKPKDVKIVPESTFIDTPDASTRKKWQPVAPEPLNATPTKVVVTPDDRKANRNADEDEFLINSDDEM</sequence>
<evidence type="ECO:0000313" key="3">
    <source>
        <dbReference type="EMBL" id="QLG70640.1"/>
    </source>
</evidence>
<feature type="compositionally biased region" description="Acidic residues" evidence="1">
    <location>
        <begin position="339"/>
        <end position="349"/>
    </location>
</feature>
<dbReference type="PANTHER" id="PTHR16461">
    <property type="entry name" value="TOLL-INTERACTING PROTEIN"/>
    <property type="match status" value="1"/>
</dbReference>
<feature type="compositionally biased region" description="Basic and acidic residues" evidence="1">
    <location>
        <begin position="48"/>
        <end position="61"/>
    </location>
</feature>
<dbReference type="InterPro" id="IPR009060">
    <property type="entry name" value="UBA-like_sf"/>
</dbReference>
<evidence type="ECO:0000256" key="1">
    <source>
        <dbReference type="SAM" id="MobiDB-lite"/>
    </source>
</evidence>
<dbReference type="Pfam" id="PF02845">
    <property type="entry name" value="CUE"/>
    <property type="match status" value="1"/>
</dbReference>
<accession>A0A7H9AW68</accession>
<dbReference type="InterPro" id="IPR041807">
    <property type="entry name" value="Cue5/Don1_CUE"/>
</dbReference>
<dbReference type="KEGG" id="zmk:HG535_0A05810"/>
<proteinExistence type="predicted"/>
<dbReference type="PROSITE" id="PS51140">
    <property type="entry name" value="CUE"/>
    <property type="match status" value="1"/>
</dbReference>
<feature type="compositionally biased region" description="Basic and acidic residues" evidence="1">
    <location>
        <begin position="357"/>
        <end position="368"/>
    </location>
</feature>
<feature type="compositionally biased region" description="Basic and acidic residues" evidence="1">
    <location>
        <begin position="405"/>
        <end position="414"/>
    </location>
</feature>
<feature type="compositionally biased region" description="Basic and acidic residues" evidence="1">
    <location>
        <begin position="18"/>
        <end position="39"/>
    </location>
</feature>
<reference evidence="3 4" key="1">
    <citation type="submission" date="2020-07" db="EMBL/GenBank/DDBJ databases">
        <title>The yeast mating-type switching endonuclease HO is a domesticated member of an unorthodox homing genetic element family.</title>
        <authorList>
            <person name="Coughlan A.Y."/>
            <person name="Lombardi L."/>
            <person name="Braun-Galleani S."/>
            <person name="Martos A.R."/>
            <person name="Galeote V."/>
            <person name="Bigey F."/>
            <person name="Dequin S."/>
            <person name="Byrne K.P."/>
            <person name="Wolfe K.H."/>
        </authorList>
    </citation>
    <scope>NUCLEOTIDE SEQUENCE [LARGE SCALE GENOMIC DNA]</scope>
    <source>
        <strain evidence="3 4">NRRL Y-6702</strain>
    </source>
</reference>
<feature type="region of interest" description="Disordered" evidence="1">
    <location>
        <begin position="1"/>
        <end position="78"/>
    </location>
</feature>
<keyword evidence="4" id="KW-1185">Reference proteome</keyword>
<dbReference type="GO" id="GO:0005737">
    <property type="term" value="C:cytoplasm"/>
    <property type="evidence" value="ECO:0007669"/>
    <property type="project" value="TreeGrafter"/>
</dbReference>
<dbReference type="GO" id="GO:0006511">
    <property type="term" value="P:ubiquitin-dependent protein catabolic process"/>
    <property type="evidence" value="ECO:0007669"/>
    <property type="project" value="TreeGrafter"/>
</dbReference>
<organism evidence="3 4">
    <name type="scientific">Zygotorulaspora mrakii</name>
    <name type="common">Zygosaccharomyces mrakii</name>
    <dbReference type="NCBI Taxonomy" id="42260"/>
    <lineage>
        <taxon>Eukaryota</taxon>
        <taxon>Fungi</taxon>
        <taxon>Dikarya</taxon>
        <taxon>Ascomycota</taxon>
        <taxon>Saccharomycotina</taxon>
        <taxon>Saccharomycetes</taxon>
        <taxon>Saccharomycetales</taxon>
        <taxon>Saccharomycetaceae</taxon>
        <taxon>Zygotorulaspora</taxon>
    </lineage>
</organism>
<dbReference type="OrthoDB" id="9942608at2759"/>
<feature type="compositionally biased region" description="Acidic residues" evidence="1">
    <location>
        <begin position="415"/>
        <end position="427"/>
    </location>
</feature>
<dbReference type="SUPFAM" id="SSF46934">
    <property type="entry name" value="UBA-like"/>
    <property type="match status" value="1"/>
</dbReference>
<feature type="region of interest" description="Disordered" evidence="1">
    <location>
        <begin position="176"/>
        <end position="228"/>
    </location>
</feature>
<dbReference type="Gene3D" id="1.10.8.10">
    <property type="entry name" value="DNA helicase RuvA subunit, C-terminal domain"/>
    <property type="match status" value="1"/>
</dbReference>
<dbReference type="CDD" id="cd14372">
    <property type="entry name" value="CUE_Cue5p_like"/>
    <property type="match status" value="1"/>
</dbReference>
<feature type="region of interest" description="Disordered" evidence="1">
    <location>
        <begin position="323"/>
        <end position="427"/>
    </location>
</feature>
<gene>
    <name evidence="3" type="ORF">HG535_0A05810</name>
</gene>
<dbReference type="FunFam" id="1.10.8.10:FF:000064">
    <property type="entry name" value="Similar to CUE domain-containing protein"/>
    <property type="match status" value="1"/>
</dbReference>